<dbReference type="OrthoDB" id="9794987at2"/>
<dbReference type="HAMAP" id="MF_00434">
    <property type="entry name" value="Pterin_4_alpha"/>
    <property type="match status" value="1"/>
</dbReference>
<dbReference type="GO" id="GO:0008124">
    <property type="term" value="F:4-alpha-hydroxytetrahydrobiopterin dehydratase activity"/>
    <property type="evidence" value="ECO:0007669"/>
    <property type="project" value="UniProtKB-UniRule"/>
</dbReference>
<gene>
    <name evidence="5" type="ORF">E8K88_15355</name>
</gene>
<accession>A0A4S5BNV6</accession>
<keyword evidence="6" id="KW-1185">Reference proteome</keyword>
<dbReference type="PANTHER" id="PTHR12599:SF0">
    <property type="entry name" value="PTERIN-4-ALPHA-CARBINOLAMINE DEHYDRATASE"/>
    <property type="match status" value="1"/>
</dbReference>
<dbReference type="InterPro" id="IPR001533">
    <property type="entry name" value="Pterin_deHydtase"/>
</dbReference>
<proteinExistence type="inferred from homology"/>
<comment type="similarity">
    <text evidence="2 4">Belongs to the pterin-4-alpha-carbinolamine dehydratase family.</text>
</comment>
<keyword evidence="3 4" id="KW-0456">Lyase</keyword>
<evidence type="ECO:0000256" key="3">
    <source>
        <dbReference type="ARBA" id="ARBA00023239"/>
    </source>
</evidence>
<dbReference type="Gene3D" id="3.30.1360.20">
    <property type="entry name" value="Transcriptional coactivator/pterin dehydratase"/>
    <property type="match status" value="1"/>
</dbReference>
<protein>
    <recommendedName>
        <fullName evidence="4">Putative pterin-4-alpha-carbinolamine dehydratase</fullName>
        <shortName evidence="4">PHS</shortName>
        <ecNumber evidence="4">4.2.1.96</ecNumber>
    </recommendedName>
    <alternativeName>
        <fullName evidence="4">4-alpha-hydroxy-tetrahydropterin dehydratase</fullName>
    </alternativeName>
    <alternativeName>
        <fullName evidence="4">Pterin carbinolamine dehydratase</fullName>
        <shortName evidence="4">PCD</shortName>
    </alternativeName>
</protein>
<dbReference type="InterPro" id="IPR036428">
    <property type="entry name" value="PCD_sf"/>
</dbReference>
<dbReference type="Pfam" id="PF01329">
    <property type="entry name" value="Pterin_4a"/>
    <property type="match status" value="1"/>
</dbReference>
<dbReference type="SUPFAM" id="SSF55248">
    <property type="entry name" value="PCD-like"/>
    <property type="match status" value="1"/>
</dbReference>
<evidence type="ECO:0000313" key="5">
    <source>
        <dbReference type="EMBL" id="THJ31266.1"/>
    </source>
</evidence>
<dbReference type="GO" id="GO:0006729">
    <property type="term" value="P:tetrahydrobiopterin biosynthetic process"/>
    <property type="evidence" value="ECO:0007669"/>
    <property type="project" value="InterPro"/>
</dbReference>
<comment type="caution">
    <text evidence="5">The sequence shown here is derived from an EMBL/GenBank/DDBJ whole genome shotgun (WGS) entry which is preliminary data.</text>
</comment>
<reference evidence="5 6" key="1">
    <citation type="submission" date="2019-04" db="EMBL/GenBank/DDBJ databases">
        <title>Lampropedia sp YIM MLB12 draf genome.</title>
        <authorList>
            <person name="Wang Y.-X."/>
        </authorList>
    </citation>
    <scope>NUCLEOTIDE SEQUENCE [LARGE SCALE GENOMIC DNA]</scope>
    <source>
        <strain evidence="5 6">YIM MLB12</strain>
    </source>
</reference>
<dbReference type="EMBL" id="SSWX01000025">
    <property type="protein sequence ID" value="THJ31266.1"/>
    <property type="molecule type" value="Genomic_DNA"/>
</dbReference>
<organism evidence="5 6">
    <name type="scientific">Lampropedia aestuarii</name>
    <dbReference type="NCBI Taxonomy" id="2562762"/>
    <lineage>
        <taxon>Bacteria</taxon>
        <taxon>Pseudomonadati</taxon>
        <taxon>Pseudomonadota</taxon>
        <taxon>Betaproteobacteria</taxon>
        <taxon>Burkholderiales</taxon>
        <taxon>Comamonadaceae</taxon>
        <taxon>Lampropedia</taxon>
    </lineage>
</organism>
<dbReference type="RefSeq" id="WP_136407560.1">
    <property type="nucleotide sequence ID" value="NZ_JARXRQ010000023.1"/>
</dbReference>
<sequence length="101" mass="11602">MKRLTDTERDAALSSVPQWRYAPERGGLIHREFVFADFTQAFAFMTQVAFHAEKADHHPEWFNVYNKVSITLTTHDADGLSQRDIGLAHVIDTIANTWTRI</sequence>
<dbReference type="Proteomes" id="UP000306236">
    <property type="component" value="Unassembled WGS sequence"/>
</dbReference>
<name>A0A4S5BNV6_9BURK</name>
<evidence type="ECO:0000313" key="6">
    <source>
        <dbReference type="Proteomes" id="UP000306236"/>
    </source>
</evidence>
<dbReference type="NCBIfam" id="NF002018">
    <property type="entry name" value="PRK00823.1-3"/>
    <property type="match status" value="1"/>
</dbReference>
<comment type="catalytic activity">
    <reaction evidence="1 4">
        <text>(4aS,6R)-4a-hydroxy-L-erythro-5,6,7,8-tetrahydrobiopterin = (6R)-L-erythro-6,7-dihydrobiopterin + H2O</text>
        <dbReference type="Rhea" id="RHEA:11920"/>
        <dbReference type="ChEBI" id="CHEBI:15377"/>
        <dbReference type="ChEBI" id="CHEBI:15642"/>
        <dbReference type="ChEBI" id="CHEBI:43120"/>
        <dbReference type="EC" id="4.2.1.96"/>
    </reaction>
</comment>
<dbReference type="AlphaFoldDB" id="A0A4S5BNV6"/>
<dbReference type="NCBIfam" id="NF002017">
    <property type="entry name" value="PRK00823.1-2"/>
    <property type="match status" value="1"/>
</dbReference>
<dbReference type="EC" id="4.2.1.96" evidence="4"/>
<evidence type="ECO:0000256" key="1">
    <source>
        <dbReference type="ARBA" id="ARBA00001554"/>
    </source>
</evidence>
<evidence type="ECO:0000256" key="4">
    <source>
        <dbReference type="HAMAP-Rule" id="MF_00434"/>
    </source>
</evidence>
<evidence type="ECO:0000256" key="2">
    <source>
        <dbReference type="ARBA" id="ARBA00006472"/>
    </source>
</evidence>
<dbReference type="CDD" id="cd00914">
    <property type="entry name" value="PCD_DCoH_subfamily_b"/>
    <property type="match status" value="1"/>
</dbReference>
<dbReference type="PANTHER" id="PTHR12599">
    <property type="entry name" value="PTERIN-4-ALPHA-CARBINOLAMINE DEHYDRATASE"/>
    <property type="match status" value="1"/>
</dbReference>